<dbReference type="Gene3D" id="3.20.20.450">
    <property type="entry name" value="EAL domain"/>
    <property type="match status" value="1"/>
</dbReference>
<keyword evidence="5" id="KW-1185">Reference proteome</keyword>
<dbReference type="Gene3D" id="1.10.3210.10">
    <property type="entry name" value="Hypothetical protein af1432"/>
    <property type="match status" value="2"/>
</dbReference>
<keyword evidence="1" id="KW-1133">Transmembrane helix</keyword>
<organism evidence="4 5">
    <name type="scientific">Thermoclostridium caenicola</name>
    <dbReference type="NCBI Taxonomy" id="659425"/>
    <lineage>
        <taxon>Bacteria</taxon>
        <taxon>Bacillati</taxon>
        <taxon>Bacillota</taxon>
        <taxon>Clostridia</taxon>
        <taxon>Eubacteriales</taxon>
        <taxon>Oscillospiraceae</taxon>
        <taxon>Thermoclostridium</taxon>
    </lineage>
</organism>
<keyword evidence="1" id="KW-0472">Membrane</keyword>
<reference evidence="4 5" key="1">
    <citation type="submission" date="2016-11" db="EMBL/GenBank/DDBJ databases">
        <authorList>
            <person name="Varghese N."/>
            <person name="Submissions S."/>
        </authorList>
    </citation>
    <scope>NUCLEOTIDE SEQUENCE [LARGE SCALE GENOMIC DNA]</scope>
    <source>
        <strain evidence="4 5">DSM 19027</strain>
    </source>
</reference>
<evidence type="ECO:0000259" key="2">
    <source>
        <dbReference type="PROSITE" id="PS50883"/>
    </source>
</evidence>
<dbReference type="AlphaFoldDB" id="A0A1M6FHD6"/>
<feature type="domain" description="GGDEF" evidence="3">
    <location>
        <begin position="296"/>
        <end position="433"/>
    </location>
</feature>
<protein>
    <submittedName>
        <fullName evidence="4">EAL domain, c-di-GMP-specific phosphodiesterase class I (Or its enzymatically inactive variant)</fullName>
    </submittedName>
</protein>
<dbReference type="SMART" id="SM00052">
    <property type="entry name" value="EAL"/>
    <property type="match status" value="1"/>
</dbReference>
<dbReference type="PANTHER" id="PTHR33121">
    <property type="entry name" value="CYCLIC DI-GMP PHOSPHODIESTERASE PDEF"/>
    <property type="match status" value="1"/>
</dbReference>
<feature type="domain" description="EAL" evidence="2">
    <location>
        <begin position="438"/>
        <end position="685"/>
    </location>
</feature>
<dbReference type="InterPro" id="IPR043128">
    <property type="entry name" value="Rev_trsase/Diguanyl_cyclase"/>
</dbReference>
<dbReference type="PROSITE" id="PS50883">
    <property type="entry name" value="EAL"/>
    <property type="match status" value="1"/>
</dbReference>
<evidence type="ECO:0000256" key="1">
    <source>
        <dbReference type="SAM" id="Phobius"/>
    </source>
</evidence>
<dbReference type="Pfam" id="PF00563">
    <property type="entry name" value="EAL"/>
    <property type="match status" value="1"/>
</dbReference>
<evidence type="ECO:0000313" key="5">
    <source>
        <dbReference type="Proteomes" id="UP000324781"/>
    </source>
</evidence>
<dbReference type="SMART" id="SM00267">
    <property type="entry name" value="GGDEF"/>
    <property type="match status" value="1"/>
</dbReference>
<dbReference type="InterPro" id="IPR000160">
    <property type="entry name" value="GGDEF_dom"/>
</dbReference>
<dbReference type="GO" id="GO:0071111">
    <property type="term" value="F:cyclic-guanylate-specific phosphodiesterase activity"/>
    <property type="evidence" value="ECO:0007669"/>
    <property type="project" value="InterPro"/>
</dbReference>
<dbReference type="Pfam" id="PF00990">
    <property type="entry name" value="GGDEF"/>
    <property type="match status" value="1"/>
</dbReference>
<keyword evidence="1" id="KW-0812">Transmembrane</keyword>
<dbReference type="EMBL" id="FQZP01000017">
    <property type="protein sequence ID" value="SHI97056.1"/>
    <property type="molecule type" value="Genomic_DNA"/>
</dbReference>
<evidence type="ECO:0000313" key="4">
    <source>
        <dbReference type="EMBL" id="SHI97056.1"/>
    </source>
</evidence>
<dbReference type="CDD" id="cd01948">
    <property type="entry name" value="EAL"/>
    <property type="match status" value="1"/>
</dbReference>
<sequence length="1103" mass="125019">MKLAVQKAKSFMALRTIMSLIGLLSFIALMATSIAMTAEVDNAALCRIVIIVCAILYVASFCFEFAMSRKTARELEDLARILSDIGGEIGVSLERDEGTQAVTVLSDMLNRSLKFLDEKNLRLESELKRNERLSESISDFYSQMRTLKETGVRIDFFEYDYVHRIFVFATGLFTFLEDNEDIFEITADDLFERFSFSISKETFEQLVNRCVSHQEPLDLEFSVAREDGKIRWLKLWGRLSADGARITGAIMDITREVVQRNLEKERAIRDNMTGFYNRNALTEVAGKAMAECADGEMVAFVYIGLTGYQEFQERYGMIAGNSYIRVCAEVLRKFLTPCLIPFRWLGADFLLLATHVRSLESFREEMEGIIQKVQKYMGDVDGIAVSFQLAVGYALSGIDGDVPADLLEYASFAENEVLRGERESPNPFNRERYEEAKRAALRRTFIKDIIDRNQLSIVFQPIVSLKTGELYGFEALSRPTNPIYRNIEELIEDAEATGHYAILEKRMVYNALDAYMLRDEHFRDHYLFINTAPFATLEEQDYNDIRDRYFGHMKVVFEVMERKRMDPDAINLRKSIVIKAGAKFALDDFGSGYSNHLALLALEPDIIKIDKELVRGVNSDLRKQHMIEDIISYARYRGTRVLAEGIETREELETLCRMGIDYAQGYFLGMPSSELTEPYEQAREIIRAMGKHQLVGLGNLLILLRESMAGVDSEMACHAAVTAYLVLKMGLKLRIRGERLAGLITAAMLRDMGTLSGESDGWRNPGRRGIPGHSLYACLVMKEYYPYDRCPEAVLYHHLPWSERGAALEAMDYPDEADILSLADEAACLILDDPGTCMEEEMVQRLESSGHDSRNVSVFAELCRAGILKKAASGDFMQNLLNVSGRLHVGRSEIEGIIRTYVYTLLFRMPHLYAHARVMETLARFLARLTKQNWKLVDMLGLASLIYNLGRLPRPGEGPVTADNAYEEHLLIRSRLKTVAHILKEAGLGDIMNMMHAACGTEGEVSGNHMLMVRDIASGARILNIADIFASLLEERPGRPAMNCTEAVYELAGLVRAEEGYLPIVETMQEYVDDIESRIQTAKAEIEKRYRSIMDTWARLQAE</sequence>
<dbReference type="Gene3D" id="3.30.450.20">
    <property type="entry name" value="PAS domain"/>
    <property type="match status" value="1"/>
</dbReference>
<gene>
    <name evidence="4" type="ORF">SAMN05444373_101720</name>
</gene>
<name>A0A1M6FHD6_9FIRM</name>
<accession>A0A1M6FHD6</accession>
<dbReference type="OrthoDB" id="9813903at2"/>
<evidence type="ECO:0000259" key="3">
    <source>
        <dbReference type="PROSITE" id="PS50887"/>
    </source>
</evidence>
<dbReference type="RefSeq" id="WP_149678501.1">
    <property type="nucleotide sequence ID" value="NZ_FQZP01000017.1"/>
</dbReference>
<dbReference type="SUPFAM" id="SSF55073">
    <property type="entry name" value="Nucleotide cyclase"/>
    <property type="match status" value="1"/>
</dbReference>
<proteinExistence type="predicted"/>
<dbReference type="InterPro" id="IPR050706">
    <property type="entry name" value="Cyclic-di-GMP_PDE-like"/>
</dbReference>
<dbReference type="InterPro" id="IPR035919">
    <property type="entry name" value="EAL_sf"/>
</dbReference>
<dbReference type="Pfam" id="PF13487">
    <property type="entry name" value="HD_5"/>
    <property type="match status" value="1"/>
</dbReference>
<feature type="transmembrane region" description="Helical" evidence="1">
    <location>
        <begin position="47"/>
        <end position="66"/>
    </location>
</feature>
<dbReference type="PANTHER" id="PTHR33121:SF70">
    <property type="entry name" value="SIGNALING PROTEIN YKOW"/>
    <property type="match status" value="1"/>
</dbReference>
<dbReference type="Gene3D" id="3.30.70.270">
    <property type="match status" value="1"/>
</dbReference>
<dbReference type="InterPro" id="IPR001633">
    <property type="entry name" value="EAL_dom"/>
</dbReference>
<dbReference type="InterPro" id="IPR029787">
    <property type="entry name" value="Nucleotide_cyclase"/>
</dbReference>
<dbReference type="SUPFAM" id="SSF141868">
    <property type="entry name" value="EAL domain-like"/>
    <property type="match status" value="1"/>
</dbReference>
<dbReference type="SUPFAM" id="SSF109604">
    <property type="entry name" value="HD-domain/PDEase-like"/>
    <property type="match status" value="1"/>
</dbReference>
<dbReference type="Proteomes" id="UP000324781">
    <property type="component" value="Unassembled WGS sequence"/>
</dbReference>
<dbReference type="PROSITE" id="PS50887">
    <property type="entry name" value="GGDEF"/>
    <property type="match status" value="1"/>
</dbReference>